<evidence type="ECO:0000313" key="2">
    <source>
        <dbReference type="EMBL" id="EEH10693.1"/>
    </source>
</evidence>
<dbReference type="HOGENOM" id="CLU_039950_1_0_1"/>
<dbReference type="STRING" id="447093.C0NAK2"/>
<feature type="region of interest" description="Disordered" evidence="1">
    <location>
        <begin position="83"/>
        <end position="124"/>
    </location>
</feature>
<gene>
    <name evidence="2" type="ORF">HCBG_00148</name>
</gene>
<dbReference type="AlphaFoldDB" id="C0NAK2"/>
<proteinExistence type="predicted"/>
<evidence type="ECO:0000313" key="3">
    <source>
        <dbReference type="Proteomes" id="UP000001631"/>
    </source>
</evidence>
<sequence length="490" mass="54793">MTTRCPYCHVSYASWRLKAFHLLAVEVTASLPTQRSFMTSSGCQFPKPNPNQKKRRGNTRRQRIQELSKLEALRTELSVLAEELKSKPQATQSPGASIPSERENSISNLSRQPEDIPETHTRFSNFLPKSPIVTRLEQRAQKLKQRANEQDIDRLKYNPWAQLLASPVRMCAATGARIPEKLLGSWGLVQHPETQNLWLMPVDLVKEELQRVSLKSVPEASESFHDVSEVDPGLPSPPPRSSFPSFYMTNDEELLGAISKMKGSQPGRLISNNWKVPKGPLPRKMSYVFRKDMPEFFLARLRERVFAWLKKAKRLRPLGEISGGWTALDTRTDIIGEEGLGESLQKLGGLEHAAWGAVLILRRAGGVNGLKSSSGEGSVVGEDIPKIPSTSIAGSTDESMFPNSSNVLGVHSESGQTSPELPRYIALPATGSLVPVFDLTTLLTKEQVETLRHHADIFQHPAVFYRPGQRTTVSIISWLWKLKIYMMDRS</sequence>
<dbReference type="Proteomes" id="UP000001631">
    <property type="component" value="Unassembled WGS sequence"/>
</dbReference>
<feature type="region of interest" description="Disordered" evidence="1">
    <location>
        <begin position="38"/>
        <end position="61"/>
    </location>
</feature>
<feature type="compositionally biased region" description="Basic residues" evidence="1">
    <location>
        <begin position="52"/>
        <end position="61"/>
    </location>
</feature>
<dbReference type="GeneID" id="69033165"/>
<name>C0NAK2_AJECG</name>
<protein>
    <submittedName>
        <fullName evidence="2">Uncharacterized protein</fullName>
    </submittedName>
</protein>
<evidence type="ECO:0000256" key="1">
    <source>
        <dbReference type="SAM" id="MobiDB-lite"/>
    </source>
</evidence>
<accession>C0NAK2</accession>
<dbReference type="EMBL" id="GG663363">
    <property type="protein sequence ID" value="EEH10693.1"/>
    <property type="molecule type" value="Genomic_DNA"/>
</dbReference>
<dbReference type="InParanoid" id="C0NAK2"/>
<feature type="compositionally biased region" description="Basic and acidic residues" evidence="1">
    <location>
        <begin position="112"/>
        <end position="121"/>
    </location>
</feature>
<keyword evidence="3" id="KW-1185">Reference proteome</keyword>
<dbReference type="RefSeq" id="XP_045291173.1">
    <property type="nucleotide sequence ID" value="XM_045427198.1"/>
</dbReference>
<reference evidence="2" key="1">
    <citation type="submission" date="2009-02" db="EMBL/GenBank/DDBJ databases">
        <title>The Genome Sequence of Ajellomyces capsulatus strain G186AR.</title>
        <authorList>
            <consortium name="The Broad Institute Genome Sequencing Platform"/>
            <person name="Champion M."/>
            <person name="Cuomo C."/>
            <person name="Ma L.-J."/>
            <person name="Henn M.R."/>
            <person name="Sil A."/>
            <person name="Goldman B."/>
            <person name="Young S.K."/>
            <person name="Kodira C.D."/>
            <person name="Zeng Q."/>
            <person name="Koehrsen M."/>
            <person name="Alvarado L."/>
            <person name="Berlin A."/>
            <person name="Borenstein D."/>
            <person name="Chen Z."/>
            <person name="Engels R."/>
            <person name="Freedman E."/>
            <person name="Gellesch M."/>
            <person name="Goldberg J."/>
            <person name="Griggs A."/>
            <person name="Gujja S."/>
            <person name="Heiman D."/>
            <person name="Hepburn T."/>
            <person name="Howarth C."/>
            <person name="Jen D."/>
            <person name="Larson L."/>
            <person name="Lewis B."/>
            <person name="Mehta T."/>
            <person name="Park D."/>
            <person name="Pearson M."/>
            <person name="Roberts A."/>
            <person name="Saif S."/>
            <person name="Shea T."/>
            <person name="Shenoy N."/>
            <person name="Sisk P."/>
            <person name="Stolte C."/>
            <person name="Sykes S."/>
            <person name="Walk T."/>
            <person name="White J."/>
            <person name="Yandava C."/>
            <person name="Klein B."/>
            <person name="McEwen J.G."/>
            <person name="Puccia R."/>
            <person name="Goldman G.H."/>
            <person name="Felipe M.S."/>
            <person name="Nino-Vega G."/>
            <person name="San-Blas G."/>
            <person name="Taylor J."/>
            <person name="Mendoza L."/>
            <person name="Galagan J."/>
            <person name="Nusbaum C."/>
            <person name="Birren B."/>
        </authorList>
    </citation>
    <scope>NUCLEOTIDE SEQUENCE</scope>
    <source>
        <strain evidence="2">G186AR</strain>
    </source>
</reference>
<organism evidence="2 3">
    <name type="scientific">Ajellomyces capsulatus (strain G186AR / H82 / ATCC MYA-2454 / RMSCC 2432)</name>
    <name type="common">Darling's disease fungus</name>
    <name type="synonym">Histoplasma capsulatum</name>
    <dbReference type="NCBI Taxonomy" id="447093"/>
    <lineage>
        <taxon>Eukaryota</taxon>
        <taxon>Fungi</taxon>
        <taxon>Dikarya</taxon>
        <taxon>Ascomycota</taxon>
        <taxon>Pezizomycotina</taxon>
        <taxon>Eurotiomycetes</taxon>
        <taxon>Eurotiomycetidae</taxon>
        <taxon>Onygenales</taxon>
        <taxon>Ajellomycetaceae</taxon>
        <taxon>Histoplasma</taxon>
    </lineage>
</organism>